<feature type="region of interest" description="Disordered" evidence="8">
    <location>
        <begin position="1726"/>
        <end position="1749"/>
    </location>
</feature>
<evidence type="ECO:0000256" key="2">
    <source>
        <dbReference type="ARBA" id="ARBA00012759"/>
    </source>
</evidence>
<evidence type="ECO:0000256" key="8">
    <source>
        <dbReference type="SAM" id="MobiDB-lite"/>
    </source>
</evidence>
<comment type="caution">
    <text evidence="12">The sequence shown here is derived from an EMBL/GenBank/DDBJ whole genome shotgun (WGS) entry which is preliminary data.</text>
</comment>
<evidence type="ECO:0000256" key="4">
    <source>
        <dbReference type="ARBA" id="ARBA00022786"/>
    </source>
</evidence>
<evidence type="ECO:0000259" key="9">
    <source>
        <dbReference type="Pfam" id="PF12340"/>
    </source>
</evidence>
<dbReference type="InterPro" id="IPR051346">
    <property type="entry name" value="OTU_Deubiquitinase"/>
</dbReference>
<keyword evidence="5" id="KW-0378">Hydrolase</keyword>
<keyword evidence="13" id="KW-1185">Reference proteome</keyword>
<dbReference type="Pfam" id="PF12359">
    <property type="entry name" value="DUF3645"/>
    <property type="match status" value="1"/>
</dbReference>
<organism evidence="12 13">
    <name type="scientific">Pseudocercospora fuligena</name>
    <dbReference type="NCBI Taxonomy" id="685502"/>
    <lineage>
        <taxon>Eukaryota</taxon>
        <taxon>Fungi</taxon>
        <taxon>Dikarya</taxon>
        <taxon>Ascomycota</taxon>
        <taxon>Pezizomycotina</taxon>
        <taxon>Dothideomycetes</taxon>
        <taxon>Dothideomycetidae</taxon>
        <taxon>Mycosphaerellales</taxon>
        <taxon>Mycosphaerellaceae</taxon>
        <taxon>Pseudocercospora</taxon>
    </lineage>
</organism>
<evidence type="ECO:0000259" key="11">
    <source>
        <dbReference type="Pfam" id="PF20255"/>
    </source>
</evidence>
<evidence type="ECO:0000313" key="12">
    <source>
        <dbReference type="EMBL" id="KAF7188409.1"/>
    </source>
</evidence>
<feature type="domain" description="DUF3638" evidence="9">
    <location>
        <begin position="2061"/>
        <end position="2283"/>
    </location>
</feature>
<keyword evidence="4" id="KW-0833">Ubl conjugation pathway</keyword>
<dbReference type="EC" id="3.4.19.12" evidence="2"/>
<dbReference type="GO" id="GO:0006508">
    <property type="term" value="P:proteolysis"/>
    <property type="evidence" value="ECO:0007669"/>
    <property type="project" value="UniProtKB-KW"/>
</dbReference>
<evidence type="ECO:0000256" key="6">
    <source>
        <dbReference type="ARBA" id="ARBA00022807"/>
    </source>
</evidence>
<proteinExistence type="predicted"/>
<comment type="catalytic activity">
    <reaction evidence="1">
        <text>Thiol-dependent hydrolysis of ester, thioester, amide, peptide and isopeptide bonds formed by the C-terminal Gly of ubiquitin (a 76-residue protein attached to proteins as an intracellular targeting signal).</text>
        <dbReference type="EC" id="3.4.19.12"/>
    </reaction>
</comment>
<dbReference type="OrthoDB" id="3182339at2759"/>
<accession>A0A8H6RB75</accession>
<reference evidence="12" key="1">
    <citation type="submission" date="2020-04" db="EMBL/GenBank/DDBJ databases">
        <title>Draft genome resource of the tomato pathogen Pseudocercospora fuligena.</title>
        <authorList>
            <person name="Zaccaron A."/>
        </authorList>
    </citation>
    <scope>NUCLEOTIDE SEQUENCE</scope>
    <source>
        <strain evidence="12">PF001</strain>
    </source>
</reference>
<gene>
    <name evidence="12" type="ORF">HII31_10071</name>
</gene>
<keyword evidence="7" id="KW-0175">Coiled coil</keyword>
<evidence type="ECO:0000256" key="5">
    <source>
        <dbReference type="ARBA" id="ARBA00022801"/>
    </source>
</evidence>
<dbReference type="InterPro" id="IPR022099">
    <property type="entry name" value="DUF3638"/>
</dbReference>
<dbReference type="PANTHER" id="PTHR13367:SF34">
    <property type="match status" value="1"/>
</dbReference>
<sequence length="2543" mass="286432">MAPLVDDDDLFTRLVNHIFLPPQLPQREDAADVDRELLRVTRQALQHFSDSLVGGEVHPSIPDALQMLSYTEACHSRVDGTLNEAELAEVLGRLAPGQYLALRVRAQNAGLLVSKYGGYATFEAFELSPLNEAVVTTKGRLTRRFPGVSVSIDDQKYRQKGFLATIAQALSTMSKQAAADMQPLISKAGSMHEEERDTTHPGLVCELLLSGVLKALGSHKPHPVVDTIVKSTRDDVLWDDADLPWRRSPMWMLIRVSLQLLFSRRLLGGRSSIYKAFMAFFMAELLDSAGQLHVSVDLQYAMSCKVSRRLQKLGPGVPPNVQKRLHNVLSSCNAAISRSWKTLRDAEPNSCQRLSDLASLQFLEDTSTALPELDGYIEARHTRRALGSQGGLSAESGLCSFSENSFPDLPASSPKQYQVANLQEFEHWVASCLRKVSNAHNVEHYCLKVYRLLEKYHALARKQYEADSNSVSTANRLCNPEGVSVMLLTVLELWVSMDEKALEECPLLHDFDPGIPAELLENLLLSSNEELARLRAIESYLQTRQNHARHGTDSLFGNLKDSKNFAVRWFDLYDQNRKMHDLLDQINETAEQERSSKLQELETRLEAYRELKKRALEAEHTFVEITEASTIYPHVMVTRKLDDPERCGKCLTEAKAESMWIHAHEWPLPNNVNEAKAIVFELLVPRWYSIWRDCTLYVLRDVLQHRHALQQDLKKHFPLAEDPHVGGRYHMAEDQQRIMLMTKNKAHAQTHRRRVFLSKASEYNVCQDNATKYLYLDTDTSTPLGSMQKTDEAAQACTYRFHEGSKVLSDFLFRPAHLANGPSPNTAIAKQSACPKHISVEEYQQLCAIPSGHGLHWYNMLLQLASPNVDFRKDETVLTFFQCILQAGPFGSTSVVINTRSSHSILGDSDFAKVLLDQLEDALVRVKENWESMSALCIFSAITCRLLTLNASRKTKDRCLQFLTEIRVVAHGWLQVLRERAQRSVNHADHSQFLCKAVDVALVCGTTFDVDKHHLAKILATRSGSSILLQCSMAVAERERRTREELLSPLLSWRFKRVLHRALPLLQKTHSGLDDAVGIIWSAYRPSFGWAPDPDSDLWLQTETKSSQHSAAMDVHYNLLTGELLVDGLRLARPPKSYEKDPIYRALFGSTAVEVMPSKESAMRFSTKATYEGFKIHLGMASDEKSRSQNLVVRASNDHGDYEALPKCLFHGYLPADFIDHYVHWYDIDSGTVLFQPASNPWPCLSDEAWILSSLTAKPCWRLESGRRSLLGLASRTHVFVSQMLSTLVIPDCIHIILRPDQKAIDVEIPTLQLSFVLHANETSLESKEFRGMTVSRSQSVGTLIGLKNKLLLSPQKAGSKLLLLPEGDVSYARSGDHINVTVDLASVTKIHALHVDGRLGRLVDNGSIQSKLYLAYLHALTAFALPDPLTNKTGTEQALAILDSAAVRSFEQLTQQNIDLLELIAMLTPARVYHPRDAKVMQNVTWDEQLGFMAQHDSFYTAVRSILDQAERSRMFYPGQPLNLPSMEDIEEDLLLRDLVRTATFRVSSFGAEYHDRSCDIEYDARDIAQASSRAKHAFTVVHMLVAGFDKFPWKPLEEGDLWRKVKSMEIMHEAQRELDDGLLRYDAALLQSDSSMLASLLPLHKTLVNRTGQFADDYALMMWLATHAFSKTSDLPLLQMVAAFVTAAPLKELRLPDTGSLRPSIGMRPDKSSIEDIVRSAKRSFEDTPDATSMARRKKSGRGANEVETGAEVEIRRLADYTRHVDAAVKEFAKELFKQWTCGTLDTPNCALRQGCTDFIDVEKAMKDVGGLFKTLRDNERLQIYLQKMEKAMSSLQQAELEIPTWSLKDSLPKVATPGFVSVDDMFSGFQPQVETLGEPPSFNGALPEQRRDSTVNAELQLQALIDRLSSTQDGVYERKYVQDLQTSLASLQSQGRSLLGLNSCASESDPLPSIRAHLKACEFYLTKVYSALETAVHLELRNRSGGHEGLQWPRVSRTLFLEQLGRRRWAKLNPRWQKAIIRFGLAITAVQRAERLLNAASSGANRDDLVREISNPGHKNWNPHQSPESLLLEVEGGIMIREVQEQIASEMRTPSSGGNQVVQLNMGEGKSSVIVPMIATALADGSQLVRVVVAKPQSKQMAEMLISKLGGLLNRRICYMPFSRALKLSKASAEALEALCHECMRDGNILLVQPEHILSFGLSGRESYLSGNGAAGEVFVRMQDFFDHYSRDIIDESDENFSVKFELIYTMGLRQPIELNVHRWNLIQQVLDVVKLHAITLAEQRPTEVEIIFREEGGFPRVRMLRAETAELLVQRVAEDICSNGLRGLPIVHQQQDLRDAICQYISNADVSAAQIRIVERAELWSDEICRPSMLLLRGLLAMGILEFALHSKRWRVNYGLTERLPPTRLAAPYVAKDSPTPRSEFSHPDATIVLTSLSYYYEGLKDEDLFTAFSRLVTTDQSESEYRLWIRDVNISPEFQELSRINLKDQEQCTASIFPTLRYSKGAIDYFLSHIVFKKEMKQYPHKLSSSGCDLGRRR</sequence>
<dbReference type="Pfam" id="PF20255">
    <property type="entry name" value="DUF6606"/>
    <property type="match status" value="1"/>
</dbReference>
<evidence type="ECO:0000313" key="13">
    <source>
        <dbReference type="Proteomes" id="UP000660729"/>
    </source>
</evidence>
<dbReference type="InterPro" id="IPR022105">
    <property type="entry name" value="DUF3645"/>
</dbReference>
<dbReference type="Pfam" id="PF12340">
    <property type="entry name" value="DUF3638"/>
    <property type="match status" value="1"/>
</dbReference>
<dbReference type="GO" id="GO:0004843">
    <property type="term" value="F:cysteine-type deubiquitinase activity"/>
    <property type="evidence" value="ECO:0007669"/>
    <property type="project" value="UniProtKB-EC"/>
</dbReference>
<evidence type="ECO:0000259" key="10">
    <source>
        <dbReference type="Pfam" id="PF12359"/>
    </source>
</evidence>
<evidence type="ECO:0000256" key="1">
    <source>
        <dbReference type="ARBA" id="ARBA00000707"/>
    </source>
</evidence>
<evidence type="ECO:0000256" key="3">
    <source>
        <dbReference type="ARBA" id="ARBA00022670"/>
    </source>
</evidence>
<keyword evidence="3" id="KW-0645">Protease</keyword>
<dbReference type="EMBL" id="JABCIY010000209">
    <property type="protein sequence ID" value="KAF7188409.1"/>
    <property type="molecule type" value="Genomic_DNA"/>
</dbReference>
<protein>
    <recommendedName>
        <fullName evidence="2">ubiquitinyl hydrolase 1</fullName>
        <ecNumber evidence="2">3.4.19.12</ecNumber>
    </recommendedName>
</protein>
<keyword evidence="6" id="KW-0788">Thiol protease</keyword>
<feature type="coiled-coil region" evidence="7">
    <location>
        <begin position="591"/>
        <end position="618"/>
    </location>
</feature>
<feature type="domain" description="DUF6606" evidence="11">
    <location>
        <begin position="14"/>
        <end position="287"/>
    </location>
</feature>
<name>A0A8H6RB75_9PEZI</name>
<evidence type="ECO:0000256" key="7">
    <source>
        <dbReference type="SAM" id="Coils"/>
    </source>
</evidence>
<dbReference type="PANTHER" id="PTHR13367">
    <property type="entry name" value="UBIQUITIN THIOESTERASE"/>
    <property type="match status" value="1"/>
</dbReference>
<dbReference type="Proteomes" id="UP000660729">
    <property type="component" value="Unassembled WGS sequence"/>
</dbReference>
<feature type="domain" description="DUF3645" evidence="10">
    <location>
        <begin position="2407"/>
        <end position="2439"/>
    </location>
</feature>
<dbReference type="InterPro" id="IPR046541">
    <property type="entry name" value="DUF6606"/>
</dbReference>